<evidence type="ECO:0000256" key="1">
    <source>
        <dbReference type="SAM" id="Phobius"/>
    </source>
</evidence>
<proteinExistence type="predicted"/>
<keyword evidence="1" id="KW-0812">Transmembrane</keyword>
<comment type="caution">
    <text evidence="2">The sequence shown here is derived from an EMBL/GenBank/DDBJ whole genome shotgun (WGS) entry which is preliminary data.</text>
</comment>
<accession>A0ABQ7F731</accession>
<evidence type="ECO:0000313" key="2">
    <source>
        <dbReference type="EMBL" id="KAF3610835.1"/>
    </source>
</evidence>
<keyword evidence="1" id="KW-0472">Membrane</keyword>
<name>A0ABQ7F731_BRACR</name>
<dbReference type="Proteomes" id="UP000266723">
    <property type="component" value="Unassembled WGS sequence"/>
</dbReference>
<keyword evidence="1" id="KW-1133">Transmembrane helix</keyword>
<feature type="transmembrane region" description="Helical" evidence="1">
    <location>
        <begin position="91"/>
        <end position="112"/>
    </location>
</feature>
<sequence length="133" mass="14532">MIDDERSQGGNVFITKGSFWSCGVGGVGCFSALLGCCEGILFVLEREVRVCLRVREIDALLPVSVHSTGLTPAFSPSPLAKDGWLLSPRRIYLHATATYLGIFFPFSSIYAFSGRLCSIISLSPPRRIVPFPF</sequence>
<gene>
    <name evidence="2" type="ORF">DY000_02050507</name>
</gene>
<feature type="transmembrane region" description="Helical" evidence="1">
    <location>
        <begin position="18"/>
        <end position="44"/>
    </location>
</feature>
<dbReference type="PROSITE" id="PS51257">
    <property type="entry name" value="PROKAR_LIPOPROTEIN"/>
    <property type="match status" value="1"/>
</dbReference>
<keyword evidence="3" id="KW-1185">Reference proteome</keyword>
<evidence type="ECO:0000313" key="3">
    <source>
        <dbReference type="Proteomes" id="UP000266723"/>
    </source>
</evidence>
<reference evidence="2 3" key="1">
    <citation type="journal article" date="2020" name="BMC Genomics">
        <title>Intraspecific diversification of the crop wild relative Brassica cretica Lam. using demographic model selection.</title>
        <authorList>
            <person name="Kioukis A."/>
            <person name="Michalopoulou V.A."/>
            <person name="Briers L."/>
            <person name="Pirintsos S."/>
            <person name="Studholme D.J."/>
            <person name="Pavlidis P."/>
            <person name="Sarris P.F."/>
        </authorList>
    </citation>
    <scope>NUCLEOTIDE SEQUENCE [LARGE SCALE GENOMIC DNA]</scope>
    <source>
        <strain evidence="3">cv. PFS-1207/04</strain>
    </source>
</reference>
<protein>
    <submittedName>
        <fullName evidence="2">Uncharacterized protein</fullName>
    </submittedName>
</protein>
<organism evidence="2 3">
    <name type="scientific">Brassica cretica</name>
    <name type="common">Mustard</name>
    <dbReference type="NCBI Taxonomy" id="69181"/>
    <lineage>
        <taxon>Eukaryota</taxon>
        <taxon>Viridiplantae</taxon>
        <taxon>Streptophyta</taxon>
        <taxon>Embryophyta</taxon>
        <taxon>Tracheophyta</taxon>
        <taxon>Spermatophyta</taxon>
        <taxon>Magnoliopsida</taxon>
        <taxon>eudicotyledons</taxon>
        <taxon>Gunneridae</taxon>
        <taxon>Pentapetalae</taxon>
        <taxon>rosids</taxon>
        <taxon>malvids</taxon>
        <taxon>Brassicales</taxon>
        <taxon>Brassicaceae</taxon>
        <taxon>Brassiceae</taxon>
        <taxon>Brassica</taxon>
    </lineage>
</organism>
<dbReference type="EMBL" id="QGKV02000297">
    <property type="protein sequence ID" value="KAF3610835.1"/>
    <property type="molecule type" value="Genomic_DNA"/>
</dbReference>